<accession>A0A834I2X2</accession>
<keyword evidence="2" id="KW-1185">Reference proteome</keyword>
<dbReference type="Proteomes" id="UP000625711">
    <property type="component" value="Unassembled WGS sequence"/>
</dbReference>
<proteinExistence type="predicted"/>
<dbReference type="AlphaFoldDB" id="A0A834I2X2"/>
<dbReference type="EMBL" id="JAACXV010013967">
    <property type="protein sequence ID" value="KAF7271416.1"/>
    <property type="molecule type" value="Genomic_DNA"/>
</dbReference>
<protein>
    <submittedName>
        <fullName evidence="1">Uncharacterized protein</fullName>
    </submittedName>
</protein>
<sequence length="108" mass="12193">MVKLPKPCPLKYLVDSLKYDLKKARPPQWWEFYGFVLISSRTSFVSNKFRLGQPRFIGPVIRPDDVIASDRLNPDGAIVALCVCGGKSSAIYQYTQRYIVIHAGNMNG</sequence>
<organism evidence="1 2">
    <name type="scientific">Rhynchophorus ferrugineus</name>
    <name type="common">Red palm weevil</name>
    <name type="synonym">Curculio ferrugineus</name>
    <dbReference type="NCBI Taxonomy" id="354439"/>
    <lineage>
        <taxon>Eukaryota</taxon>
        <taxon>Metazoa</taxon>
        <taxon>Ecdysozoa</taxon>
        <taxon>Arthropoda</taxon>
        <taxon>Hexapoda</taxon>
        <taxon>Insecta</taxon>
        <taxon>Pterygota</taxon>
        <taxon>Neoptera</taxon>
        <taxon>Endopterygota</taxon>
        <taxon>Coleoptera</taxon>
        <taxon>Polyphaga</taxon>
        <taxon>Cucujiformia</taxon>
        <taxon>Curculionidae</taxon>
        <taxon>Dryophthorinae</taxon>
        <taxon>Rhynchophorus</taxon>
    </lineage>
</organism>
<name>A0A834I2X2_RHYFE</name>
<evidence type="ECO:0000313" key="1">
    <source>
        <dbReference type="EMBL" id="KAF7271416.1"/>
    </source>
</evidence>
<comment type="caution">
    <text evidence="1">The sequence shown here is derived from an EMBL/GenBank/DDBJ whole genome shotgun (WGS) entry which is preliminary data.</text>
</comment>
<evidence type="ECO:0000313" key="2">
    <source>
        <dbReference type="Proteomes" id="UP000625711"/>
    </source>
</evidence>
<gene>
    <name evidence="1" type="ORF">GWI33_015702</name>
</gene>
<reference evidence="1" key="1">
    <citation type="submission" date="2020-08" db="EMBL/GenBank/DDBJ databases">
        <title>Genome sequencing and assembly of the red palm weevil Rhynchophorus ferrugineus.</title>
        <authorList>
            <person name="Dias G.B."/>
            <person name="Bergman C.M."/>
            <person name="Manee M."/>
        </authorList>
    </citation>
    <scope>NUCLEOTIDE SEQUENCE</scope>
    <source>
        <strain evidence="1">AA-2017</strain>
        <tissue evidence="1">Whole larva</tissue>
    </source>
</reference>